<dbReference type="PANTHER" id="PTHR46577">
    <property type="entry name" value="HTH-TYPE TRANSCRIPTIONAL REGULATORY PROTEIN GABR"/>
    <property type="match status" value="1"/>
</dbReference>
<dbReference type="InterPro" id="IPR036388">
    <property type="entry name" value="WH-like_DNA-bd_sf"/>
</dbReference>
<organism evidence="7">
    <name type="scientific">Pricia antarctica</name>
    <dbReference type="NCBI Taxonomy" id="641691"/>
    <lineage>
        <taxon>Bacteria</taxon>
        <taxon>Pseudomonadati</taxon>
        <taxon>Bacteroidota</taxon>
        <taxon>Flavobacteriia</taxon>
        <taxon>Flavobacteriales</taxon>
        <taxon>Flavobacteriaceae</taxon>
        <taxon>Pricia</taxon>
    </lineage>
</organism>
<dbReference type="CDD" id="cd00609">
    <property type="entry name" value="AAT_like"/>
    <property type="match status" value="1"/>
</dbReference>
<proteinExistence type="inferred from homology"/>
<dbReference type="AlphaFoldDB" id="A0A831QL22"/>
<keyword evidence="5" id="KW-0804">Transcription</keyword>
<evidence type="ECO:0000256" key="1">
    <source>
        <dbReference type="ARBA" id="ARBA00005384"/>
    </source>
</evidence>
<keyword evidence="4" id="KW-0238">DNA-binding</keyword>
<dbReference type="SMART" id="SM00345">
    <property type="entry name" value="HTH_GNTR"/>
    <property type="match status" value="1"/>
</dbReference>
<evidence type="ECO:0000259" key="6">
    <source>
        <dbReference type="PROSITE" id="PS50949"/>
    </source>
</evidence>
<comment type="similarity">
    <text evidence="1">In the C-terminal section; belongs to the class-I pyridoxal-phosphate-dependent aminotransferase family.</text>
</comment>
<dbReference type="GO" id="GO:0008483">
    <property type="term" value="F:transaminase activity"/>
    <property type="evidence" value="ECO:0007669"/>
    <property type="project" value="UniProtKB-KW"/>
</dbReference>
<keyword evidence="7" id="KW-0032">Aminotransferase</keyword>
<dbReference type="InterPro" id="IPR036390">
    <property type="entry name" value="WH_DNA-bd_sf"/>
</dbReference>
<protein>
    <submittedName>
        <fullName evidence="7">PLP-dependent aminotransferase family protein</fullName>
    </submittedName>
</protein>
<evidence type="ECO:0000256" key="3">
    <source>
        <dbReference type="ARBA" id="ARBA00023015"/>
    </source>
</evidence>
<sequence length="497" mass="56519">MIPYRTCIHLDRNSKQALYVQLSNQFVRLIKSRMLSPSAKLPSSRSLANMLGIHRKTVIACYDELILQGWIESIPKKGTYVHKSIPLLQQKVLSSDSQNSESGEAGFSYLKNSIFHRPELEKLAGYQYLNDGESDQRLTPLNDIAKEYRSLAKRKSSLANLAYGATYGNDELRKVLVEYLNETRGLHVTKEQLMITRGTQMGLYLASRLLLEPDSKVIVGETNYVAADLTFSYAGANLLRVPVDRNGIDTDAVAVLCEKHTIKAVYVTSHHHHPTTVTLSAKRRMHLLNLARTYRFAIIEDDYDYDFHYDHAPILPLASHDLNGNIIYVGSICKTVAPAYRIGYLVASKNFVDECAKLRRYVDRQGDSMLEATFARFIKNGDLDRHIRKVLKIYADRRSLFCSLLKKNLGKAISFEIPKGGMAVWVVLHKNYSWKTIAETAKKNGLIIGEWERYDRAKIGHNGIRMGFAAYTNDEIYSVIDKLKLAFENSYPHYLKP</sequence>
<evidence type="ECO:0000256" key="5">
    <source>
        <dbReference type="ARBA" id="ARBA00023163"/>
    </source>
</evidence>
<dbReference type="GO" id="GO:0003677">
    <property type="term" value="F:DNA binding"/>
    <property type="evidence" value="ECO:0007669"/>
    <property type="project" value="UniProtKB-KW"/>
</dbReference>
<dbReference type="SUPFAM" id="SSF53383">
    <property type="entry name" value="PLP-dependent transferases"/>
    <property type="match status" value="1"/>
</dbReference>
<gene>
    <name evidence="7" type="ORF">ENH87_05755</name>
</gene>
<dbReference type="EMBL" id="DRGL01000023">
    <property type="protein sequence ID" value="HEA20405.1"/>
    <property type="molecule type" value="Genomic_DNA"/>
</dbReference>
<name>A0A831QL22_9FLAO</name>
<dbReference type="GO" id="GO:0030170">
    <property type="term" value="F:pyridoxal phosphate binding"/>
    <property type="evidence" value="ECO:0007669"/>
    <property type="project" value="InterPro"/>
</dbReference>
<feature type="domain" description="HTH gntR-type" evidence="6">
    <location>
        <begin position="16"/>
        <end position="84"/>
    </location>
</feature>
<dbReference type="PROSITE" id="PS50949">
    <property type="entry name" value="HTH_GNTR"/>
    <property type="match status" value="1"/>
</dbReference>
<dbReference type="InterPro" id="IPR015424">
    <property type="entry name" value="PyrdxlP-dep_Trfase"/>
</dbReference>
<dbReference type="InterPro" id="IPR004839">
    <property type="entry name" value="Aminotransferase_I/II_large"/>
</dbReference>
<dbReference type="InterPro" id="IPR015421">
    <property type="entry name" value="PyrdxlP-dep_Trfase_major"/>
</dbReference>
<dbReference type="CDD" id="cd07377">
    <property type="entry name" value="WHTH_GntR"/>
    <property type="match status" value="1"/>
</dbReference>
<dbReference type="Pfam" id="PF00392">
    <property type="entry name" value="GntR"/>
    <property type="match status" value="1"/>
</dbReference>
<reference evidence="7" key="1">
    <citation type="journal article" date="2020" name="mSystems">
        <title>Genome- and Community-Level Interaction Insights into Carbon Utilization and Element Cycling Functions of Hydrothermarchaeota in Hydrothermal Sediment.</title>
        <authorList>
            <person name="Zhou Z."/>
            <person name="Liu Y."/>
            <person name="Xu W."/>
            <person name="Pan J."/>
            <person name="Luo Z.H."/>
            <person name="Li M."/>
        </authorList>
    </citation>
    <scope>NUCLEOTIDE SEQUENCE [LARGE SCALE GENOMIC DNA]</scope>
    <source>
        <strain evidence="7">HyVt-345</strain>
    </source>
</reference>
<evidence type="ECO:0000256" key="4">
    <source>
        <dbReference type="ARBA" id="ARBA00023125"/>
    </source>
</evidence>
<comment type="caution">
    <text evidence="7">The sequence shown here is derived from an EMBL/GenBank/DDBJ whole genome shotgun (WGS) entry which is preliminary data.</text>
</comment>
<dbReference type="GO" id="GO:0003700">
    <property type="term" value="F:DNA-binding transcription factor activity"/>
    <property type="evidence" value="ECO:0007669"/>
    <property type="project" value="InterPro"/>
</dbReference>
<dbReference type="InterPro" id="IPR000524">
    <property type="entry name" value="Tscrpt_reg_HTH_GntR"/>
</dbReference>
<keyword evidence="3" id="KW-0805">Transcription regulation</keyword>
<dbReference type="Pfam" id="PF00155">
    <property type="entry name" value="Aminotran_1_2"/>
    <property type="match status" value="1"/>
</dbReference>
<dbReference type="PANTHER" id="PTHR46577:SF2">
    <property type="entry name" value="TRANSCRIPTIONAL REGULATORY PROTEIN"/>
    <property type="match status" value="1"/>
</dbReference>
<dbReference type="InterPro" id="IPR051446">
    <property type="entry name" value="HTH_trans_reg/aminotransferase"/>
</dbReference>
<dbReference type="Proteomes" id="UP000886191">
    <property type="component" value="Unassembled WGS sequence"/>
</dbReference>
<evidence type="ECO:0000313" key="7">
    <source>
        <dbReference type="EMBL" id="HEA20405.1"/>
    </source>
</evidence>
<keyword evidence="2" id="KW-0663">Pyridoxal phosphate</keyword>
<keyword evidence="7" id="KW-0808">Transferase</keyword>
<evidence type="ECO:0000256" key="2">
    <source>
        <dbReference type="ARBA" id="ARBA00022898"/>
    </source>
</evidence>
<accession>A0A831QL22</accession>
<dbReference type="Gene3D" id="1.10.10.10">
    <property type="entry name" value="Winged helix-like DNA-binding domain superfamily/Winged helix DNA-binding domain"/>
    <property type="match status" value="1"/>
</dbReference>
<dbReference type="Gene3D" id="3.40.640.10">
    <property type="entry name" value="Type I PLP-dependent aspartate aminotransferase-like (Major domain)"/>
    <property type="match status" value="1"/>
</dbReference>
<dbReference type="SUPFAM" id="SSF46785">
    <property type="entry name" value="Winged helix' DNA-binding domain"/>
    <property type="match status" value="1"/>
</dbReference>